<evidence type="ECO:0000313" key="2">
    <source>
        <dbReference type="Proteomes" id="UP001595834"/>
    </source>
</evidence>
<gene>
    <name evidence="1" type="ORF">ACFPFX_25970</name>
</gene>
<sequence>MSSLWKSQVEMVSGRELTLRLTSVHPDSGAPSDSALFALRLLVDGRERAAGDASVRGRDDVPGAAEDIIESVTMSDLQNFPFAEQAEKRRIEDGLRARGLDSHDEAAWRAAFEDAWRDLWSDASRLPNARLEIRVYDPSWTAGLSAGDHWESAAHG</sequence>
<dbReference type="Proteomes" id="UP001595834">
    <property type="component" value="Unassembled WGS sequence"/>
</dbReference>
<proteinExistence type="predicted"/>
<accession>A0ABV9URE2</accession>
<name>A0ABV9URE2_9ACTN</name>
<comment type="caution">
    <text evidence="1">The sequence shown here is derived from an EMBL/GenBank/DDBJ whole genome shotgun (WGS) entry which is preliminary data.</text>
</comment>
<dbReference type="RefSeq" id="WP_344380595.1">
    <property type="nucleotide sequence ID" value="NZ_BAAASQ010000049.1"/>
</dbReference>
<organism evidence="1 2">
    <name type="scientific">Streptomyces mauvecolor</name>
    <dbReference type="NCBI Taxonomy" id="58345"/>
    <lineage>
        <taxon>Bacteria</taxon>
        <taxon>Bacillati</taxon>
        <taxon>Actinomycetota</taxon>
        <taxon>Actinomycetes</taxon>
        <taxon>Kitasatosporales</taxon>
        <taxon>Streptomycetaceae</taxon>
        <taxon>Streptomyces</taxon>
    </lineage>
</organism>
<keyword evidence="2" id="KW-1185">Reference proteome</keyword>
<reference evidence="2" key="1">
    <citation type="journal article" date="2019" name="Int. J. Syst. Evol. Microbiol.">
        <title>The Global Catalogue of Microorganisms (GCM) 10K type strain sequencing project: providing services to taxonomists for standard genome sequencing and annotation.</title>
        <authorList>
            <consortium name="The Broad Institute Genomics Platform"/>
            <consortium name="The Broad Institute Genome Sequencing Center for Infectious Disease"/>
            <person name="Wu L."/>
            <person name="Ma J."/>
        </authorList>
    </citation>
    <scope>NUCLEOTIDE SEQUENCE [LARGE SCALE GENOMIC DNA]</scope>
    <source>
        <strain evidence="2">CCM 7224</strain>
    </source>
</reference>
<dbReference type="EMBL" id="JBHSIZ010000035">
    <property type="protein sequence ID" value="MFC4959741.1"/>
    <property type="molecule type" value="Genomic_DNA"/>
</dbReference>
<protein>
    <submittedName>
        <fullName evidence="1">Uncharacterized protein</fullName>
    </submittedName>
</protein>
<evidence type="ECO:0000313" key="1">
    <source>
        <dbReference type="EMBL" id="MFC4959741.1"/>
    </source>
</evidence>